<accession>A0A6J6FI01</accession>
<dbReference type="InterPro" id="IPR013736">
    <property type="entry name" value="Xaa-Pro_dipept_C"/>
</dbReference>
<evidence type="ECO:0000259" key="2">
    <source>
        <dbReference type="SMART" id="SM00939"/>
    </source>
</evidence>
<dbReference type="Gene3D" id="2.60.120.260">
    <property type="entry name" value="Galactose-binding domain-like"/>
    <property type="match status" value="1"/>
</dbReference>
<gene>
    <name evidence="3" type="ORF">UFOPK1722_01413</name>
</gene>
<name>A0A6J6FI01_9ZZZZ</name>
<dbReference type="AlphaFoldDB" id="A0A6J6FI01"/>
<dbReference type="SUPFAM" id="SSF49785">
    <property type="entry name" value="Galactose-binding domain-like"/>
    <property type="match status" value="1"/>
</dbReference>
<dbReference type="Pfam" id="PF08530">
    <property type="entry name" value="PepX_C"/>
    <property type="match status" value="1"/>
</dbReference>
<sequence>MQNPDLVAEIDANPFYSPEVGDGINPSLLVDKINVPVFLSGAWQDEQTGGRFPAFLDKFESAPHVYVTLLNGLHTESLGTAVFPRYAEFLSLYVARATPDLTAAGVIAPILSSSITGASVALPQQNRFTGMTYEEALAAFESEPKVRVLFEEGAADGQPAGSPLARWQAEFSAWPIPETELVRMNLGANGMLSTSPATGTTTYTADPTATPRTFFEGSGSSIWRSDVTWNWVRNPAGTAAEFTTAPLTEDLVIVGPGSADLWISSDAADTDIEVTISEIRPDGTETYVQSGWLRASHRALDEASSTENRPSHTHREADASPLTPGEITPVRVEIFPVAHPFRAGSRIRVTIDAPGGNRGEWEFRTISSGEQVTIHHDADHPSSIVFSTIGGLDVPRGVAPCGSLRGQPCRSL</sequence>
<reference evidence="3" key="1">
    <citation type="submission" date="2020-05" db="EMBL/GenBank/DDBJ databases">
        <authorList>
            <person name="Chiriac C."/>
            <person name="Salcher M."/>
            <person name="Ghai R."/>
            <person name="Kavagutti S V."/>
        </authorList>
    </citation>
    <scope>NUCLEOTIDE SEQUENCE</scope>
</reference>
<organism evidence="3">
    <name type="scientific">freshwater metagenome</name>
    <dbReference type="NCBI Taxonomy" id="449393"/>
    <lineage>
        <taxon>unclassified sequences</taxon>
        <taxon>metagenomes</taxon>
        <taxon>ecological metagenomes</taxon>
    </lineage>
</organism>
<dbReference type="GO" id="GO:0008239">
    <property type="term" value="F:dipeptidyl-peptidase activity"/>
    <property type="evidence" value="ECO:0007669"/>
    <property type="project" value="InterPro"/>
</dbReference>
<dbReference type="SMART" id="SM00939">
    <property type="entry name" value="PepX_C"/>
    <property type="match status" value="1"/>
</dbReference>
<dbReference type="InterPro" id="IPR005674">
    <property type="entry name" value="CocE/Ser_esterase"/>
</dbReference>
<dbReference type="InterPro" id="IPR008979">
    <property type="entry name" value="Galactose-bd-like_sf"/>
</dbReference>
<feature type="compositionally biased region" description="Basic and acidic residues" evidence="1">
    <location>
        <begin position="309"/>
        <end position="318"/>
    </location>
</feature>
<feature type="region of interest" description="Disordered" evidence="1">
    <location>
        <begin position="299"/>
        <end position="324"/>
    </location>
</feature>
<evidence type="ECO:0000256" key="1">
    <source>
        <dbReference type="SAM" id="MobiDB-lite"/>
    </source>
</evidence>
<evidence type="ECO:0000313" key="3">
    <source>
        <dbReference type="EMBL" id="CAB4586915.1"/>
    </source>
</evidence>
<feature type="domain" description="Xaa-Pro dipeptidyl-peptidase C-terminal" evidence="2">
    <location>
        <begin position="146"/>
        <end position="385"/>
    </location>
</feature>
<dbReference type="EMBL" id="CAEZTS010000139">
    <property type="protein sequence ID" value="CAB4586915.1"/>
    <property type="molecule type" value="Genomic_DNA"/>
</dbReference>
<proteinExistence type="predicted"/>
<protein>
    <submittedName>
        <fullName evidence="3">Unannotated protein</fullName>
    </submittedName>
</protein>
<dbReference type="NCBIfam" id="TIGR00976">
    <property type="entry name" value="CocE_NonD"/>
    <property type="match status" value="1"/>
</dbReference>